<evidence type="ECO:0000256" key="4">
    <source>
        <dbReference type="ARBA" id="ARBA00023172"/>
    </source>
</evidence>
<dbReference type="InterPro" id="IPR042242">
    <property type="entry name" value="RecO_C"/>
</dbReference>
<evidence type="ECO:0000256" key="6">
    <source>
        <dbReference type="ARBA" id="ARBA00033409"/>
    </source>
</evidence>
<dbReference type="AlphaFoldDB" id="A0A932A5V4"/>
<dbReference type="SUPFAM" id="SSF57863">
    <property type="entry name" value="ArfGap/RecO-like zinc finger"/>
    <property type="match status" value="1"/>
</dbReference>
<keyword evidence="4 7" id="KW-0233">DNA recombination</keyword>
<dbReference type="HAMAP" id="MF_00201">
    <property type="entry name" value="RecO"/>
    <property type="match status" value="1"/>
</dbReference>
<organism evidence="9 10">
    <name type="scientific">Candidatus Korobacter versatilis</name>
    <dbReference type="NCBI Taxonomy" id="658062"/>
    <lineage>
        <taxon>Bacteria</taxon>
        <taxon>Pseudomonadati</taxon>
        <taxon>Acidobacteriota</taxon>
        <taxon>Terriglobia</taxon>
        <taxon>Terriglobales</taxon>
        <taxon>Candidatus Korobacteraceae</taxon>
        <taxon>Candidatus Korobacter</taxon>
    </lineage>
</organism>
<reference evidence="9" key="1">
    <citation type="submission" date="2020-07" db="EMBL/GenBank/DDBJ databases">
        <title>Huge and variable diversity of episymbiotic CPR bacteria and DPANN archaea in groundwater ecosystems.</title>
        <authorList>
            <person name="He C.Y."/>
            <person name="Keren R."/>
            <person name="Whittaker M."/>
            <person name="Farag I.F."/>
            <person name="Doudna J."/>
            <person name="Cate J.H.D."/>
            <person name="Banfield J.F."/>
        </authorList>
    </citation>
    <scope>NUCLEOTIDE SEQUENCE</scope>
    <source>
        <strain evidence="9">NC_groundwater_580_Pr5_B-0.1um_64_19</strain>
    </source>
</reference>
<dbReference type="InterPro" id="IPR037278">
    <property type="entry name" value="ARFGAP/RecO"/>
</dbReference>
<evidence type="ECO:0000256" key="3">
    <source>
        <dbReference type="ARBA" id="ARBA00022763"/>
    </source>
</evidence>
<evidence type="ECO:0000256" key="1">
    <source>
        <dbReference type="ARBA" id="ARBA00007452"/>
    </source>
</evidence>
<dbReference type="NCBIfam" id="TIGR00613">
    <property type="entry name" value="reco"/>
    <property type="match status" value="1"/>
</dbReference>
<dbReference type="Pfam" id="PF11967">
    <property type="entry name" value="RecO_N"/>
    <property type="match status" value="1"/>
</dbReference>
<dbReference type="Gene3D" id="2.40.50.140">
    <property type="entry name" value="Nucleic acid-binding proteins"/>
    <property type="match status" value="1"/>
</dbReference>
<comment type="caution">
    <text evidence="9">The sequence shown here is derived from an EMBL/GenBank/DDBJ whole genome shotgun (WGS) entry which is preliminary data.</text>
</comment>
<dbReference type="Proteomes" id="UP000779809">
    <property type="component" value="Unassembled WGS sequence"/>
</dbReference>
<comment type="similarity">
    <text evidence="1 7">Belongs to the RecO family.</text>
</comment>
<keyword evidence="3 7" id="KW-0227">DNA damage</keyword>
<dbReference type="InterPro" id="IPR012340">
    <property type="entry name" value="NA-bd_OB-fold"/>
</dbReference>
<dbReference type="InterPro" id="IPR022572">
    <property type="entry name" value="DNA_rep/recomb_RecO_N"/>
</dbReference>
<protein>
    <recommendedName>
        <fullName evidence="2 7">DNA repair protein RecO</fullName>
    </recommendedName>
    <alternativeName>
        <fullName evidence="6 7">Recombination protein O</fullName>
    </alternativeName>
</protein>
<evidence type="ECO:0000313" key="10">
    <source>
        <dbReference type="Proteomes" id="UP000779809"/>
    </source>
</evidence>
<dbReference type="GO" id="GO:0006302">
    <property type="term" value="P:double-strand break repair"/>
    <property type="evidence" value="ECO:0007669"/>
    <property type="project" value="TreeGrafter"/>
</dbReference>
<comment type="function">
    <text evidence="7">Involved in DNA repair and RecF pathway recombination.</text>
</comment>
<accession>A0A932A5V4</accession>
<dbReference type="Pfam" id="PF02565">
    <property type="entry name" value="RecO_C"/>
    <property type="match status" value="1"/>
</dbReference>
<gene>
    <name evidence="7 9" type="primary">recO</name>
    <name evidence="9" type="ORF">HYX28_00510</name>
</gene>
<evidence type="ECO:0000256" key="2">
    <source>
        <dbReference type="ARBA" id="ARBA00021310"/>
    </source>
</evidence>
<feature type="domain" description="DNA replication/recombination mediator RecO N-terminal" evidence="8">
    <location>
        <begin position="1"/>
        <end position="80"/>
    </location>
</feature>
<dbReference type="EMBL" id="JACPNR010000002">
    <property type="protein sequence ID" value="MBI2677241.1"/>
    <property type="molecule type" value="Genomic_DNA"/>
</dbReference>
<dbReference type="SUPFAM" id="SSF50249">
    <property type="entry name" value="Nucleic acid-binding proteins"/>
    <property type="match status" value="1"/>
</dbReference>
<dbReference type="GO" id="GO:0006310">
    <property type="term" value="P:DNA recombination"/>
    <property type="evidence" value="ECO:0007669"/>
    <property type="project" value="UniProtKB-UniRule"/>
</dbReference>
<evidence type="ECO:0000259" key="8">
    <source>
        <dbReference type="Pfam" id="PF11967"/>
    </source>
</evidence>
<dbReference type="Gene3D" id="1.20.1440.120">
    <property type="entry name" value="Recombination protein O, C-terminal domain"/>
    <property type="match status" value="1"/>
</dbReference>
<proteinExistence type="inferred from homology"/>
<evidence type="ECO:0000313" key="9">
    <source>
        <dbReference type="EMBL" id="MBI2677241.1"/>
    </source>
</evidence>
<sequence length="246" mass="27870">MAIKQSEAIVLRSYPLREADLLVTLLTRTDGKVRGVARAAKKSKKRFGGALEPLTYVRAYWDDREGHELARLDSCEVLESPLADEVDYPRAVALGYVAEVLDQVLPDREPNDAMFRLALAVLANLRAGAIWMPLTYFDLWIVRLMGLLPELSECIECGEGLNGSRAWFHPLADGLMCQQHKRLASNEMQAESRRLAAEMFRAPIEKFGGTAWRKQQGIDLRKFLAQRIERQLEKKLVTASMLDRLD</sequence>
<dbReference type="PANTHER" id="PTHR33991">
    <property type="entry name" value="DNA REPAIR PROTEIN RECO"/>
    <property type="match status" value="1"/>
</dbReference>
<dbReference type="InterPro" id="IPR003717">
    <property type="entry name" value="RecO"/>
</dbReference>
<dbReference type="GO" id="GO:0043590">
    <property type="term" value="C:bacterial nucleoid"/>
    <property type="evidence" value="ECO:0007669"/>
    <property type="project" value="TreeGrafter"/>
</dbReference>
<evidence type="ECO:0000256" key="5">
    <source>
        <dbReference type="ARBA" id="ARBA00023204"/>
    </source>
</evidence>
<keyword evidence="5 7" id="KW-0234">DNA repair</keyword>
<dbReference type="PANTHER" id="PTHR33991:SF1">
    <property type="entry name" value="DNA REPAIR PROTEIN RECO"/>
    <property type="match status" value="1"/>
</dbReference>
<evidence type="ECO:0000256" key="7">
    <source>
        <dbReference type="HAMAP-Rule" id="MF_00201"/>
    </source>
</evidence>
<name>A0A932A5V4_9BACT</name>